<keyword evidence="4" id="KW-0238">DNA-binding</keyword>
<comment type="caution">
    <text evidence="7">The sequence shown here is derived from an EMBL/GenBank/DDBJ whole genome shotgun (WGS) entry which is preliminary data.</text>
</comment>
<keyword evidence="7" id="KW-0808">Transferase</keyword>
<dbReference type="InterPro" id="IPR036388">
    <property type="entry name" value="WH-like_DNA-bd_sf"/>
</dbReference>
<dbReference type="Gene3D" id="3.40.640.10">
    <property type="entry name" value="Type I PLP-dependent aspartate aminotransferase-like (Major domain)"/>
    <property type="match status" value="1"/>
</dbReference>
<keyword evidence="5" id="KW-0804">Transcription</keyword>
<reference evidence="8" key="1">
    <citation type="journal article" date="2019" name="Int. J. Syst. Evol. Microbiol.">
        <title>The Global Catalogue of Microorganisms (GCM) 10K type strain sequencing project: providing services to taxonomists for standard genome sequencing and annotation.</title>
        <authorList>
            <consortium name="The Broad Institute Genomics Platform"/>
            <consortium name="The Broad Institute Genome Sequencing Center for Infectious Disease"/>
            <person name="Wu L."/>
            <person name="Ma J."/>
        </authorList>
    </citation>
    <scope>NUCLEOTIDE SEQUENCE [LARGE SCALE GENOMIC DNA]</scope>
    <source>
        <strain evidence="8">CGMCC 1.19029</strain>
    </source>
</reference>
<keyword evidence="2" id="KW-0663">Pyridoxal phosphate</keyword>
<dbReference type="Pfam" id="PF00392">
    <property type="entry name" value="GntR"/>
    <property type="match status" value="1"/>
</dbReference>
<dbReference type="InterPro" id="IPR015424">
    <property type="entry name" value="PyrdxlP-dep_Trfase"/>
</dbReference>
<evidence type="ECO:0000256" key="3">
    <source>
        <dbReference type="ARBA" id="ARBA00023015"/>
    </source>
</evidence>
<dbReference type="SUPFAM" id="SSF46785">
    <property type="entry name" value="Winged helix' DNA-binding domain"/>
    <property type="match status" value="1"/>
</dbReference>
<dbReference type="InterPro" id="IPR000524">
    <property type="entry name" value="Tscrpt_reg_HTH_GntR"/>
</dbReference>
<keyword evidence="7" id="KW-0032">Aminotransferase</keyword>
<protein>
    <submittedName>
        <fullName evidence="7">PLP-dependent aminotransferase family protein</fullName>
    </submittedName>
</protein>
<evidence type="ECO:0000256" key="4">
    <source>
        <dbReference type="ARBA" id="ARBA00023125"/>
    </source>
</evidence>
<evidence type="ECO:0000256" key="5">
    <source>
        <dbReference type="ARBA" id="ARBA00023163"/>
    </source>
</evidence>
<evidence type="ECO:0000313" key="8">
    <source>
        <dbReference type="Proteomes" id="UP001595756"/>
    </source>
</evidence>
<name>A0ABV8S4I5_9BURK</name>
<organism evidence="7 8">
    <name type="scientific">Castellaniella hirudinis</name>
    <dbReference type="NCBI Taxonomy" id="1144617"/>
    <lineage>
        <taxon>Bacteria</taxon>
        <taxon>Pseudomonadati</taxon>
        <taxon>Pseudomonadota</taxon>
        <taxon>Betaproteobacteria</taxon>
        <taxon>Burkholderiales</taxon>
        <taxon>Alcaligenaceae</taxon>
        <taxon>Castellaniella</taxon>
    </lineage>
</organism>
<dbReference type="InterPro" id="IPR015421">
    <property type="entry name" value="PyrdxlP-dep_Trfase_major"/>
</dbReference>
<dbReference type="EMBL" id="JBHSDY010000012">
    <property type="protein sequence ID" value="MFC4299885.1"/>
    <property type="molecule type" value="Genomic_DNA"/>
</dbReference>
<dbReference type="InterPro" id="IPR051446">
    <property type="entry name" value="HTH_trans_reg/aminotransferase"/>
</dbReference>
<dbReference type="PROSITE" id="PS50949">
    <property type="entry name" value="HTH_GNTR"/>
    <property type="match status" value="1"/>
</dbReference>
<dbReference type="InterPro" id="IPR004839">
    <property type="entry name" value="Aminotransferase_I/II_large"/>
</dbReference>
<keyword evidence="8" id="KW-1185">Reference proteome</keyword>
<dbReference type="CDD" id="cd00609">
    <property type="entry name" value="AAT_like"/>
    <property type="match status" value="1"/>
</dbReference>
<dbReference type="GO" id="GO:0008483">
    <property type="term" value="F:transaminase activity"/>
    <property type="evidence" value="ECO:0007669"/>
    <property type="project" value="UniProtKB-KW"/>
</dbReference>
<dbReference type="CDD" id="cd07377">
    <property type="entry name" value="WHTH_GntR"/>
    <property type="match status" value="1"/>
</dbReference>
<keyword evidence="3" id="KW-0805">Transcription regulation</keyword>
<evidence type="ECO:0000256" key="1">
    <source>
        <dbReference type="ARBA" id="ARBA00005384"/>
    </source>
</evidence>
<comment type="similarity">
    <text evidence="1">In the C-terminal section; belongs to the class-I pyridoxal-phosphate-dependent aminotransferase family.</text>
</comment>
<dbReference type="SUPFAM" id="SSF53383">
    <property type="entry name" value="PLP-dependent transferases"/>
    <property type="match status" value="1"/>
</dbReference>
<dbReference type="Pfam" id="PF00155">
    <property type="entry name" value="Aminotran_1_2"/>
    <property type="match status" value="1"/>
</dbReference>
<gene>
    <name evidence="7" type="ORF">ACFO0J_17725</name>
</gene>
<evidence type="ECO:0000256" key="2">
    <source>
        <dbReference type="ARBA" id="ARBA00022898"/>
    </source>
</evidence>
<dbReference type="SMART" id="SM00345">
    <property type="entry name" value="HTH_GNTR"/>
    <property type="match status" value="1"/>
</dbReference>
<accession>A0ABV8S4I5</accession>
<evidence type="ECO:0000313" key="7">
    <source>
        <dbReference type="EMBL" id="MFC4299885.1"/>
    </source>
</evidence>
<proteinExistence type="inferred from homology"/>
<dbReference type="Gene3D" id="1.10.10.10">
    <property type="entry name" value="Winged helix-like DNA-binding domain superfamily/Winged helix DNA-binding domain"/>
    <property type="match status" value="1"/>
</dbReference>
<dbReference type="PANTHER" id="PTHR46577">
    <property type="entry name" value="HTH-TYPE TRANSCRIPTIONAL REGULATORY PROTEIN GABR"/>
    <property type="match status" value="1"/>
</dbReference>
<dbReference type="RefSeq" id="WP_376814460.1">
    <property type="nucleotide sequence ID" value="NZ_JBHSDY010000012.1"/>
</dbReference>
<evidence type="ECO:0000259" key="6">
    <source>
        <dbReference type="PROSITE" id="PS50949"/>
    </source>
</evidence>
<dbReference type="PANTHER" id="PTHR46577:SF2">
    <property type="entry name" value="TRANSCRIPTIONAL REGULATORY PROTEIN"/>
    <property type="match status" value="1"/>
</dbReference>
<sequence length="473" mass="52434">MILFEPDRRRNAAPTLVDQTVTALEHAIQAHLLRPGMILPSVRKFARDHGLSTFTVMAAYNRLVARGLLQSRPGAHFRVSRQKQAAPATVPEWVAPRIGASWLLADVFADHSISIKAGCGWLPPDWHDQAGLPHAMRQLSRVPISQISSYGHPLGYHPLREHIAHSLLEHGLEAAPDQVLLTHGATQALDIVVRTLLRPGDHVAVESPCYANLLQILALNRITVHAVPRTAEGIHEATLQALARQHPIRALFVTSVLQNPTGASFTMAGAFRLLQLAERHDFLVVDDDTSRDLLPEPAPMLAALAGASRVIYVSGFSKSVMPSTRVGYLTCAKPLVDECARTKMSLGLTSTEVMERAVYHVLRDGRHSTYLRGIRERLRQAHDQVTAAMHAHGFEVWGEPGAGLFLWARPPAPRPTGDELIRLTEQALKAGIWLAPGNYFDPEGRDEGWMRFNVAYSGDPRLWRFFHRWAAPR</sequence>
<dbReference type="InterPro" id="IPR036390">
    <property type="entry name" value="WH_DNA-bd_sf"/>
</dbReference>
<feature type="domain" description="HTH gntR-type" evidence="6">
    <location>
        <begin position="14"/>
        <end position="82"/>
    </location>
</feature>
<dbReference type="Proteomes" id="UP001595756">
    <property type="component" value="Unassembled WGS sequence"/>
</dbReference>